<dbReference type="EMBL" id="CAUOFW020003391">
    <property type="protein sequence ID" value="CAK9159714.1"/>
    <property type="molecule type" value="Genomic_DNA"/>
</dbReference>
<sequence>MEEHGFYQCFEKILSATDVNRNLEIPKGARLLPEGDEVMFVSDQGGRRYQFRASVRSGGRRSMTHQWHYFAMARTLRIGDILRLYRSDYVNEYVVEVKRPFVILGDNDRACDVDEQAKEFKDDSRLWRQ</sequence>
<keyword evidence="4" id="KW-0804">Transcription</keyword>
<comment type="caution">
    <text evidence="6">The sequence shown here is derived from an EMBL/GenBank/DDBJ whole genome shotgun (WGS) entry which is preliminary data.</text>
</comment>
<dbReference type="Proteomes" id="UP001642360">
    <property type="component" value="Unassembled WGS sequence"/>
</dbReference>
<dbReference type="AlphaFoldDB" id="A0ABC8SWY1"/>
<dbReference type="GO" id="GO:0003677">
    <property type="term" value="F:DNA binding"/>
    <property type="evidence" value="ECO:0007669"/>
    <property type="project" value="UniProtKB-KW"/>
</dbReference>
<protein>
    <recommendedName>
        <fullName evidence="8">TF-B3 domain-containing protein</fullName>
    </recommendedName>
</protein>
<dbReference type="SUPFAM" id="SSF101936">
    <property type="entry name" value="DNA-binding pseudobarrel domain"/>
    <property type="match status" value="1"/>
</dbReference>
<dbReference type="InterPro" id="IPR003340">
    <property type="entry name" value="B3_DNA-bd"/>
</dbReference>
<evidence type="ECO:0000256" key="3">
    <source>
        <dbReference type="ARBA" id="ARBA00023125"/>
    </source>
</evidence>
<reference evidence="6 7" key="1">
    <citation type="submission" date="2024-02" db="EMBL/GenBank/DDBJ databases">
        <authorList>
            <person name="Vignale AGUSTIN F."/>
            <person name="Sosa J E."/>
            <person name="Modenutti C."/>
        </authorList>
    </citation>
    <scope>NUCLEOTIDE SEQUENCE [LARGE SCALE GENOMIC DNA]</scope>
</reference>
<keyword evidence="3" id="KW-0238">DNA-binding</keyword>
<evidence type="ECO:0000313" key="6">
    <source>
        <dbReference type="EMBL" id="CAK9159714.1"/>
    </source>
</evidence>
<evidence type="ECO:0000256" key="4">
    <source>
        <dbReference type="ARBA" id="ARBA00023163"/>
    </source>
</evidence>
<keyword evidence="7" id="KW-1185">Reference proteome</keyword>
<proteinExistence type="predicted"/>
<comment type="subcellular location">
    <subcellularLocation>
        <location evidence="1">Nucleus</location>
    </subcellularLocation>
</comment>
<name>A0ABC8SWY1_9AQUA</name>
<evidence type="ECO:0000256" key="5">
    <source>
        <dbReference type="ARBA" id="ARBA00023242"/>
    </source>
</evidence>
<gene>
    <name evidence="6" type="ORF">ILEXP_LOCUS28416</name>
</gene>
<organism evidence="6 7">
    <name type="scientific">Ilex paraguariensis</name>
    <name type="common">yerba mate</name>
    <dbReference type="NCBI Taxonomy" id="185542"/>
    <lineage>
        <taxon>Eukaryota</taxon>
        <taxon>Viridiplantae</taxon>
        <taxon>Streptophyta</taxon>
        <taxon>Embryophyta</taxon>
        <taxon>Tracheophyta</taxon>
        <taxon>Spermatophyta</taxon>
        <taxon>Magnoliopsida</taxon>
        <taxon>eudicotyledons</taxon>
        <taxon>Gunneridae</taxon>
        <taxon>Pentapetalae</taxon>
        <taxon>asterids</taxon>
        <taxon>campanulids</taxon>
        <taxon>Aquifoliales</taxon>
        <taxon>Aquifoliaceae</taxon>
        <taxon>Ilex</taxon>
    </lineage>
</organism>
<evidence type="ECO:0000256" key="2">
    <source>
        <dbReference type="ARBA" id="ARBA00023015"/>
    </source>
</evidence>
<dbReference type="CDD" id="cd10017">
    <property type="entry name" value="B3_DNA"/>
    <property type="match status" value="1"/>
</dbReference>
<accession>A0ABC8SWY1</accession>
<keyword evidence="2" id="KW-0805">Transcription regulation</keyword>
<evidence type="ECO:0000313" key="7">
    <source>
        <dbReference type="Proteomes" id="UP001642360"/>
    </source>
</evidence>
<evidence type="ECO:0000256" key="1">
    <source>
        <dbReference type="ARBA" id="ARBA00004123"/>
    </source>
</evidence>
<dbReference type="GO" id="GO:0005634">
    <property type="term" value="C:nucleus"/>
    <property type="evidence" value="ECO:0007669"/>
    <property type="project" value="UniProtKB-SubCell"/>
</dbReference>
<keyword evidence="5" id="KW-0539">Nucleus</keyword>
<evidence type="ECO:0008006" key="8">
    <source>
        <dbReference type="Google" id="ProtNLM"/>
    </source>
</evidence>
<dbReference type="InterPro" id="IPR015300">
    <property type="entry name" value="DNA-bd_pseudobarrel_sf"/>
</dbReference>
<dbReference type="Gene3D" id="2.40.330.10">
    <property type="entry name" value="DNA-binding pseudobarrel domain"/>
    <property type="match status" value="1"/>
</dbReference>